<comment type="caution">
    <text evidence="4">The sequence shown here is derived from an EMBL/GenBank/DDBJ whole genome shotgun (WGS) entry which is preliminary data.</text>
</comment>
<evidence type="ECO:0000313" key="4">
    <source>
        <dbReference type="EMBL" id="GAJ02049.1"/>
    </source>
</evidence>
<dbReference type="InterPro" id="IPR050385">
    <property type="entry name" value="Archaeal_FAD_synthase"/>
</dbReference>
<dbReference type="GO" id="GO:0006646">
    <property type="term" value="P:phosphatidylethanolamine biosynthetic process"/>
    <property type="evidence" value="ECO:0007669"/>
    <property type="project" value="UniProtKB-UniPathway"/>
</dbReference>
<dbReference type="UniPathway" id="UPA00558">
    <property type="reaction ID" value="UER00742"/>
</dbReference>
<dbReference type="SUPFAM" id="SSF52374">
    <property type="entry name" value="Nucleotidylyl transferase"/>
    <property type="match status" value="1"/>
</dbReference>
<protein>
    <recommendedName>
        <fullName evidence="3">Cytidyltransferase-like domain-containing protein</fullName>
    </recommendedName>
</protein>
<dbReference type="PANTHER" id="PTHR43793:SF1">
    <property type="entry name" value="FAD SYNTHASE"/>
    <property type="match status" value="1"/>
</dbReference>
<keyword evidence="1" id="KW-0808">Transferase</keyword>
<accession>X1T9W1</accession>
<sequence>MVCDLFHVGHLKFLRAAKEHCDYLIVGVLTDEAVRAYKRQPVMPLNERVEIVRALRCVNKV</sequence>
<dbReference type="AlphaFoldDB" id="X1T9W1"/>
<dbReference type="PANTHER" id="PTHR43793">
    <property type="entry name" value="FAD SYNTHASE"/>
    <property type="match status" value="1"/>
</dbReference>
<keyword evidence="2" id="KW-0548">Nucleotidyltransferase</keyword>
<evidence type="ECO:0000256" key="2">
    <source>
        <dbReference type="ARBA" id="ARBA00022695"/>
    </source>
</evidence>
<reference evidence="4" key="1">
    <citation type="journal article" date="2014" name="Front. Microbiol.">
        <title>High frequency of phylogenetically diverse reductive dehalogenase-homologous genes in deep subseafloor sedimentary metagenomes.</title>
        <authorList>
            <person name="Kawai M."/>
            <person name="Futagami T."/>
            <person name="Toyoda A."/>
            <person name="Takaki Y."/>
            <person name="Nishi S."/>
            <person name="Hori S."/>
            <person name="Arai W."/>
            <person name="Tsubouchi T."/>
            <person name="Morono Y."/>
            <person name="Uchiyama I."/>
            <person name="Ito T."/>
            <person name="Fujiyama A."/>
            <person name="Inagaki F."/>
            <person name="Takami H."/>
        </authorList>
    </citation>
    <scope>NUCLEOTIDE SEQUENCE</scope>
    <source>
        <strain evidence="4">Expedition CK06-06</strain>
    </source>
</reference>
<proteinExistence type="predicted"/>
<dbReference type="Gene3D" id="3.40.50.620">
    <property type="entry name" value="HUPs"/>
    <property type="match status" value="1"/>
</dbReference>
<dbReference type="GO" id="GO:0016779">
    <property type="term" value="F:nucleotidyltransferase activity"/>
    <property type="evidence" value="ECO:0007669"/>
    <property type="project" value="UniProtKB-KW"/>
</dbReference>
<gene>
    <name evidence="4" type="ORF">S12H4_34027</name>
</gene>
<dbReference type="EMBL" id="BARW01020102">
    <property type="protein sequence ID" value="GAJ02049.1"/>
    <property type="molecule type" value="Genomic_DNA"/>
</dbReference>
<dbReference type="InterPro" id="IPR014729">
    <property type="entry name" value="Rossmann-like_a/b/a_fold"/>
</dbReference>
<organism evidence="4">
    <name type="scientific">marine sediment metagenome</name>
    <dbReference type="NCBI Taxonomy" id="412755"/>
    <lineage>
        <taxon>unclassified sequences</taxon>
        <taxon>metagenomes</taxon>
        <taxon>ecological metagenomes</taxon>
    </lineage>
</organism>
<name>X1T9W1_9ZZZZ</name>
<feature type="non-terminal residue" evidence="4">
    <location>
        <position position="61"/>
    </location>
</feature>
<feature type="domain" description="Cytidyltransferase-like" evidence="3">
    <location>
        <begin position="4"/>
        <end position="61"/>
    </location>
</feature>
<dbReference type="InterPro" id="IPR004821">
    <property type="entry name" value="Cyt_trans-like"/>
</dbReference>
<evidence type="ECO:0000256" key="1">
    <source>
        <dbReference type="ARBA" id="ARBA00022679"/>
    </source>
</evidence>
<evidence type="ECO:0000259" key="3">
    <source>
        <dbReference type="Pfam" id="PF01467"/>
    </source>
</evidence>
<dbReference type="NCBIfam" id="TIGR00125">
    <property type="entry name" value="cyt_tran_rel"/>
    <property type="match status" value="1"/>
</dbReference>
<dbReference type="Pfam" id="PF01467">
    <property type="entry name" value="CTP_transf_like"/>
    <property type="match status" value="1"/>
</dbReference>